<protein>
    <submittedName>
        <fullName evidence="1">Fermentation-respiration switch protein FrsA (DUF1100 family)</fullName>
    </submittedName>
</protein>
<gene>
    <name evidence="1" type="ORF">M2283_008422</name>
</gene>
<comment type="caution">
    <text evidence="1">The sequence shown here is derived from an EMBL/GenBank/DDBJ whole genome shotgun (WGS) entry which is preliminary data.</text>
</comment>
<name>A0ABT6LZ11_9ACTN</name>
<dbReference type="Proteomes" id="UP001160499">
    <property type="component" value="Unassembled WGS sequence"/>
</dbReference>
<proteinExistence type="predicted"/>
<reference evidence="1 2" key="1">
    <citation type="submission" date="2023-04" db="EMBL/GenBank/DDBJ databases">
        <title>Forest soil microbial communities from Buena Vista Peninsula, Colon Province, Panama.</title>
        <authorList>
            <person name="Bouskill N."/>
        </authorList>
    </citation>
    <scope>NUCLEOTIDE SEQUENCE [LARGE SCALE GENOMIC DNA]</scope>
    <source>
        <strain evidence="1 2">GGS1</strain>
    </source>
</reference>
<dbReference type="EMBL" id="JARXVH010000020">
    <property type="protein sequence ID" value="MDH6221080.1"/>
    <property type="molecule type" value="Genomic_DNA"/>
</dbReference>
<evidence type="ECO:0000313" key="2">
    <source>
        <dbReference type="Proteomes" id="UP001160499"/>
    </source>
</evidence>
<accession>A0ABT6LZ11</accession>
<evidence type="ECO:0000313" key="1">
    <source>
        <dbReference type="EMBL" id="MDH6221080.1"/>
    </source>
</evidence>
<sequence>MTSTSSGIPLTRHPVDTVWGIQGVAGAPAAFAQGAQRADVGAAPRYGQVLGWDKTFPKSSRVDHQKVSFYNRLGINLIADRYVPKGIKRSRRLPALVVGIRSAV</sequence>
<keyword evidence="2" id="KW-1185">Reference proteome</keyword>
<organism evidence="1 2">
    <name type="scientific">Streptomyces pseudovenezuelae</name>
    <dbReference type="NCBI Taxonomy" id="67350"/>
    <lineage>
        <taxon>Bacteria</taxon>
        <taxon>Bacillati</taxon>
        <taxon>Actinomycetota</taxon>
        <taxon>Actinomycetes</taxon>
        <taxon>Kitasatosporales</taxon>
        <taxon>Streptomycetaceae</taxon>
        <taxon>Streptomyces</taxon>
        <taxon>Streptomyces aurantiacus group</taxon>
    </lineage>
</organism>